<feature type="transmembrane region" description="Helical" evidence="6">
    <location>
        <begin position="67"/>
        <end position="83"/>
    </location>
</feature>
<comment type="caution">
    <text evidence="8">The sequence shown here is derived from an EMBL/GenBank/DDBJ whole genome shotgun (WGS) entry which is preliminary data.</text>
</comment>
<name>A0A261RBQ2_9BORD</name>
<dbReference type="EMBL" id="NEVK01000004">
    <property type="protein sequence ID" value="OZI22448.1"/>
    <property type="molecule type" value="Genomic_DNA"/>
</dbReference>
<feature type="domain" description="Sulfatase N-terminal" evidence="7">
    <location>
        <begin position="218"/>
        <end position="496"/>
    </location>
</feature>
<gene>
    <name evidence="8" type="ORF">CAL19_07870</name>
</gene>
<dbReference type="InterPro" id="IPR000917">
    <property type="entry name" value="Sulfatase_N"/>
</dbReference>
<feature type="transmembrane region" description="Helical" evidence="6">
    <location>
        <begin position="141"/>
        <end position="163"/>
    </location>
</feature>
<evidence type="ECO:0000256" key="4">
    <source>
        <dbReference type="ARBA" id="ARBA00022989"/>
    </source>
</evidence>
<dbReference type="Proteomes" id="UP000216947">
    <property type="component" value="Unassembled WGS sequence"/>
</dbReference>
<keyword evidence="9" id="KW-1185">Reference proteome</keyword>
<organism evidence="8 9">
    <name type="scientific">Bordetella genomosp. 7</name>
    <dbReference type="NCBI Taxonomy" id="1416805"/>
    <lineage>
        <taxon>Bacteria</taxon>
        <taxon>Pseudomonadati</taxon>
        <taxon>Pseudomonadota</taxon>
        <taxon>Betaproteobacteria</taxon>
        <taxon>Burkholderiales</taxon>
        <taxon>Alcaligenaceae</taxon>
        <taxon>Bordetella</taxon>
    </lineage>
</organism>
<evidence type="ECO:0000256" key="5">
    <source>
        <dbReference type="ARBA" id="ARBA00023136"/>
    </source>
</evidence>
<keyword evidence="5 6" id="KW-0472">Membrane</keyword>
<sequence>MVDGGWRLLWAVAVSGLLLSWAIEAALVPRSAVPWKRPWRALVAHTGIFGVGFAIELLIFRRPIFGVLNLLLLQLLLVLVSNAKHRALREPFVYQDIEYFLDALKHPRLYLPFINLWLIALLAAAYAAACVVAVRYEPAIFVSAADMLLLPGAVLVAALGMLASCKSAILRGLSFDAASDLRRIGQLAYLWGYAVAEKEIPTRSDNTGWGQIPEGRRPDLVSIQSESFFDPRRYVPHLNADILQQFDRLCAESVMHGHAQVPAWGANTVRSEFAFLSGLGEHQLGVHRFNPYRRLAPAGTSSLARHLKSQGYRTICLHPFHATFYRRADIIPILGFDEFISLEDFDPTDASHPYYGDIPLGQRVLRELDARTDQPLYVHVITMENHGPLHWERVTDQDRQAIAAGPLPPQYDELVAYVRHLKNADAMFGQMAEAFRGRARQTSLCIFGDHIPIMRHVYDTYMPDGKTPFVIWSNYGQGKAVKQDLVLSDLARTWLASL</sequence>
<dbReference type="Pfam" id="PF00884">
    <property type="entry name" value="Sulfatase"/>
    <property type="match status" value="1"/>
</dbReference>
<dbReference type="InterPro" id="IPR017850">
    <property type="entry name" value="Alkaline_phosphatase_core_sf"/>
</dbReference>
<dbReference type="AlphaFoldDB" id="A0A261RBQ2"/>
<evidence type="ECO:0000313" key="8">
    <source>
        <dbReference type="EMBL" id="OZI22448.1"/>
    </source>
</evidence>
<evidence type="ECO:0000259" key="7">
    <source>
        <dbReference type="Pfam" id="PF00884"/>
    </source>
</evidence>
<dbReference type="PANTHER" id="PTHR47371:SF3">
    <property type="entry name" value="PHOSPHOGLYCEROL TRANSFERASE I"/>
    <property type="match status" value="1"/>
</dbReference>
<dbReference type="GO" id="GO:0005886">
    <property type="term" value="C:plasma membrane"/>
    <property type="evidence" value="ECO:0007669"/>
    <property type="project" value="UniProtKB-SubCell"/>
</dbReference>
<keyword evidence="2" id="KW-1003">Cell membrane</keyword>
<evidence type="ECO:0000256" key="2">
    <source>
        <dbReference type="ARBA" id="ARBA00022475"/>
    </source>
</evidence>
<proteinExistence type="predicted"/>
<keyword evidence="4 6" id="KW-1133">Transmembrane helix</keyword>
<dbReference type="PANTHER" id="PTHR47371">
    <property type="entry name" value="LIPOTEICHOIC ACID SYNTHASE"/>
    <property type="match status" value="1"/>
</dbReference>
<dbReference type="CDD" id="cd16015">
    <property type="entry name" value="LTA_synthase"/>
    <property type="match status" value="1"/>
</dbReference>
<evidence type="ECO:0000256" key="6">
    <source>
        <dbReference type="SAM" id="Phobius"/>
    </source>
</evidence>
<protein>
    <recommendedName>
        <fullName evidence="7">Sulfatase N-terminal domain-containing protein</fullName>
    </recommendedName>
</protein>
<evidence type="ECO:0000256" key="3">
    <source>
        <dbReference type="ARBA" id="ARBA00022692"/>
    </source>
</evidence>
<dbReference type="InterPro" id="IPR050448">
    <property type="entry name" value="OpgB/LTA_synthase_biosynth"/>
</dbReference>
<dbReference type="Gene3D" id="3.40.720.10">
    <property type="entry name" value="Alkaline Phosphatase, subunit A"/>
    <property type="match status" value="1"/>
</dbReference>
<evidence type="ECO:0000256" key="1">
    <source>
        <dbReference type="ARBA" id="ARBA00004651"/>
    </source>
</evidence>
<comment type="subcellular location">
    <subcellularLocation>
        <location evidence="1">Cell membrane</location>
        <topology evidence="1">Multi-pass membrane protein</topology>
    </subcellularLocation>
</comment>
<reference evidence="9" key="1">
    <citation type="submission" date="2017-05" db="EMBL/GenBank/DDBJ databases">
        <title>Complete and WGS of Bordetella genogroups.</title>
        <authorList>
            <person name="Spilker T."/>
            <person name="Lipuma J."/>
        </authorList>
    </citation>
    <scope>NUCLEOTIDE SEQUENCE [LARGE SCALE GENOMIC DNA]</scope>
    <source>
        <strain evidence="9">AU18089</strain>
    </source>
</reference>
<feature type="transmembrane region" description="Helical" evidence="6">
    <location>
        <begin position="41"/>
        <end position="60"/>
    </location>
</feature>
<keyword evidence="3 6" id="KW-0812">Transmembrane</keyword>
<feature type="transmembrane region" description="Helical" evidence="6">
    <location>
        <begin position="109"/>
        <end position="134"/>
    </location>
</feature>
<evidence type="ECO:0000313" key="9">
    <source>
        <dbReference type="Proteomes" id="UP000216947"/>
    </source>
</evidence>
<accession>A0A261RBQ2</accession>
<dbReference type="SUPFAM" id="SSF53649">
    <property type="entry name" value="Alkaline phosphatase-like"/>
    <property type="match status" value="1"/>
</dbReference>